<dbReference type="EMBL" id="NBBI01000004">
    <property type="protein sequence ID" value="OWK29240.1"/>
    <property type="molecule type" value="Genomic_DNA"/>
</dbReference>
<name>A0A245ZHN8_9SPHN</name>
<dbReference type="AlphaFoldDB" id="A0A245ZHN8"/>
<gene>
    <name evidence="1" type="ORF">SPDO_22210</name>
</gene>
<evidence type="ECO:0000313" key="2">
    <source>
        <dbReference type="Proteomes" id="UP000197290"/>
    </source>
</evidence>
<proteinExistence type="predicted"/>
<organism evidence="1 2">
    <name type="scientific">Sphingomonas dokdonensis</name>
    <dbReference type="NCBI Taxonomy" id="344880"/>
    <lineage>
        <taxon>Bacteria</taxon>
        <taxon>Pseudomonadati</taxon>
        <taxon>Pseudomonadota</taxon>
        <taxon>Alphaproteobacteria</taxon>
        <taxon>Sphingomonadales</taxon>
        <taxon>Sphingomonadaceae</taxon>
        <taxon>Sphingomonas</taxon>
    </lineage>
</organism>
<reference evidence="1 2" key="1">
    <citation type="submission" date="2017-03" db="EMBL/GenBank/DDBJ databases">
        <title>Genome sequence of Sphingomonas dokdonensis DSM 21029.</title>
        <authorList>
            <person name="Poehlein A."/>
            <person name="Wuebbeler J.H."/>
            <person name="Steinbuechel A."/>
            <person name="Daniel R."/>
        </authorList>
    </citation>
    <scope>NUCLEOTIDE SEQUENCE [LARGE SCALE GENOMIC DNA]</scope>
    <source>
        <strain evidence="1 2">DSM 21029</strain>
    </source>
</reference>
<dbReference type="Proteomes" id="UP000197290">
    <property type="component" value="Unassembled WGS sequence"/>
</dbReference>
<protein>
    <submittedName>
        <fullName evidence="1">Uncharacterized protein</fullName>
    </submittedName>
</protein>
<keyword evidence="2" id="KW-1185">Reference proteome</keyword>
<comment type="caution">
    <text evidence="1">The sequence shown here is derived from an EMBL/GenBank/DDBJ whole genome shotgun (WGS) entry which is preliminary data.</text>
</comment>
<dbReference type="RefSeq" id="WP_088367569.1">
    <property type="nucleotide sequence ID" value="NZ_NBBI01000004.1"/>
</dbReference>
<sequence>MTYASWEPRHRCTTIQPGKIDLFVVTLVDGRRAALDPITDYDAALARARAFHRDHPCQVKVLPLTGTEARVMLGITVPDHPQPMDAADLRLVRDTLTDVVRNTGDHDARADALALLTDMGVVRA</sequence>
<dbReference type="OrthoDB" id="7605393at2"/>
<evidence type="ECO:0000313" key="1">
    <source>
        <dbReference type="EMBL" id="OWK29240.1"/>
    </source>
</evidence>
<accession>A0A245ZHN8</accession>